<proteinExistence type="predicted"/>
<organism evidence="2 3">
    <name type="scientific">Monoraphidium neglectum</name>
    <dbReference type="NCBI Taxonomy" id="145388"/>
    <lineage>
        <taxon>Eukaryota</taxon>
        <taxon>Viridiplantae</taxon>
        <taxon>Chlorophyta</taxon>
        <taxon>core chlorophytes</taxon>
        <taxon>Chlorophyceae</taxon>
        <taxon>CS clade</taxon>
        <taxon>Sphaeropleales</taxon>
        <taxon>Selenastraceae</taxon>
        <taxon>Monoraphidium</taxon>
    </lineage>
</organism>
<protein>
    <recommendedName>
        <fullName evidence="1">Zn-dependent metallo-hydrolase RNA specificity domain-containing protein</fullName>
    </recommendedName>
</protein>
<dbReference type="AlphaFoldDB" id="A0A0D2K8Y9"/>
<dbReference type="Proteomes" id="UP000054498">
    <property type="component" value="Unassembled WGS sequence"/>
</dbReference>
<dbReference type="PANTHER" id="PTHR43694">
    <property type="entry name" value="RIBONUCLEASE J"/>
    <property type="match status" value="1"/>
</dbReference>
<dbReference type="GeneID" id="25733052"/>
<dbReference type="KEGG" id="mng:MNEG_15395"/>
<evidence type="ECO:0000259" key="1">
    <source>
        <dbReference type="Pfam" id="PF07521"/>
    </source>
</evidence>
<accession>A0A0D2K8Y9</accession>
<dbReference type="STRING" id="145388.A0A0D2K8Y9"/>
<evidence type="ECO:0000313" key="3">
    <source>
        <dbReference type="Proteomes" id="UP000054498"/>
    </source>
</evidence>
<dbReference type="InterPro" id="IPR011108">
    <property type="entry name" value="RMMBL"/>
</dbReference>
<dbReference type="EMBL" id="KK105503">
    <property type="protein sequence ID" value="KIY92568.1"/>
    <property type="molecule type" value="Genomic_DNA"/>
</dbReference>
<gene>
    <name evidence="2" type="ORF">MNEG_15395</name>
</gene>
<name>A0A0D2K8Y9_9CHLO</name>
<sequence length="229" mass="24453">MPKDLVLYSAKVIPGNEVKVSQMLNGLSMLGAEVAQGRAENLHTSGHAYQDELEEVLRFVKPQHFLPVHGEYSFLCEHARLARERAGVQFTEVIRNGQMLGVHERRNRNTVSTGSMAAAAVAGEKEAQRQGLEVLGEVQLVNFYNDGGRGTGTAQEMALPERANLAFEGVVVAAVDVFRAPPGGAAAGRGAAAAAAAAAAGANNLRCRVRVTTRGMWLEKGKILDAIHQ</sequence>
<feature type="domain" description="Zn-dependent metallo-hydrolase RNA specificity" evidence="1">
    <location>
        <begin position="39"/>
        <end position="88"/>
    </location>
</feature>
<dbReference type="Gene3D" id="3.60.15.10">
    <property type="entry name" value="Ribonuclease Z/Hydroxyacylglutathione hydrolase-like"/>
    <property type="match status" value="1"/>
</dbReference>
<dbReference type="OrthoDB" id="17458at2759"/>
<evidence type="ECO:0000313" key="2">
    <source>
        <dbReference type="EMBL" id="KIY92568.1"/>
    </source>
</evidence>
<dbReference type="Pfam" id="PF07521">
    <property type="entry name" value="RMMBL"/>
    <property type="match status" value="1"/>
</dbReference>
<dbReference type="RefSeq" id="XP_013891588.1">
    <property type="nucleotide sequence ID" value="XM_014036134.1"/>
</dbReference>
<keyword evidence="3" id="KW-1185">Reference proteome</keyword>
<dbReference type="SUPFAM" id="SSF56281">
    <property type="entry name" value="Metallo-hydrolase/oxidoreductase"/>
    <property type="match status" value="1"/>
</dbReference>
<feature type="non-terminal residue" evidence="2">
    <location>
        <position position="229"/>
    </location>
</feature>
<dbReference type="PANTHER" id="PTHR43694:SF1">
    <property type="entry name" value="RIBONUCLEASE J"/>
    <property type="match status" value="1"/>
</dbReference>
<reference evidence="2 3" key="1">
    <citation type="journal article" date="2013" name="BMC Genomics">
        <title>Reconstruction of the lipid metabolism for the microalga Monoraphidium neglectum from its genome sequence reveals characteristics suitable for biofuel production.</title>
        <authorList>
            <person name="Bogen C."/>
            <person name="Al-Dilaimi A."/>
            <person name="Albersmeier A."/>
            <person name="Wichmann J."/>
            <person name="Grundmann M."/>
            <person name="Rupp O."/>
            <person name="Lauersen K.J."/>
            <person name="Blifernez-Klassen O."/>
            <person name="Kalinowski J."/>
            <person name="Goesmann A."/>
            <person name="Mussgnug J.H."/>
            <person name="Kruse O."/>
        </authorList>
    </citation>
    <scope>NUCLEOTIDE SEQUENCE [LARGE SCALE GENOMIC DNA]</scope>
    <source>
        <strain evidence="2 3">SAG 48.87</strain>
    </source>
</reference>
<dbReference type="InterPro" id="IPR036866">
    <property type="entry name" value="RibonucZ/Hydroxyglut_hydro"/>
</dbReference>